<organism evidence="1 2">
    <name type="scientific">Dactylosporangium cerinum</name>
    <dbReference type="NCBI Taxonomy" id="1434730"/>
    <lineage>
        <taxon>Bacteria</taxon>
        <taxon>Bacillati</taxon>
        <taxon>Actinomycetota</taxon>
        <taxon>Actinomycetes</taxon>
        <taxon>Micromonosporales</taxon>
        <taxon>Micromonosporaceae</taxon>
        <taxon>Dactylosporangium</taxon>
    </lineage>
</organism>
<keyword evidence="2" id="KW-1185">Reference proteome</keyword>
<dbReference type="RefSeq" id="WP_380113051.1">
    <property type="nucleotide sequence ID" value="NZ_JBHSIU010000004.1"/>
</dbReference>
<proteinExistence type="predicted"/>
<comment type="caution">
    <text evidence="1">The sequence shown here is derived from an EMBL/GenBank/DDBJ whole genome shotgun (WGS) entry which is preliminary data.</text>
</comment>
<dbReference type="Proteomes" id="UP001595912">
    <property type="component" value="Unassembled WGS sequence"/>
</dbReference>
<protein>
    <submittedName>
        <fullName evidence="1">Uncharacterized protein</fullName>
    </submittedName>
</protein>
<reference evidence="2" key="1">
    <citation type="journal article" date="2019" name="Int. J. Syst. Evol. Microbiol.">
        <title>The Global Catalogue of Microorganisms (GCM) 10K type strain sequencing project: providing services to taxonomists for standard genome sequencing and annotation.</title>
        <authorList>
            <consortium name="The Broad Institute Genomics Platform"/>
            <consortium name="The Broad Institute Genome Sequencing Center for Infectious Disease"/>
            <person name="Wu L."/>
            <person name="Ma J."/>
        </authorList>
    </citation>
    <scope>NUCLEOTIDE SEQUENCE [LARGE SCALE GENOMIC DNA]</scope>
    <source>
        <strain evidence="2">CGMCC 4.7152</strain>
    </source>
</reference>
<feature type="non-terminal residue" evidence="1">
    <location>
        <position position="1"/>
    </location>
</feature>
<gene>
    <name evidence="1" type="ORF">ACFPIJ_03325</name>
</gene>
<evidence type="ECO:0000313" key="1">
    <source>
        <dbReference type="EMBL" id="MFC4996856.1"/>
    </source>
</evidence>
<evidence type="ECO:0000313" key="2">
    <source>
        <dbReference type="Proteomes" id="UP001595912"/>
    </source>
</evidence>
<name>A0ABV9VMM5_9ACTN</name>
<dbReference type="EMBL" id="JBHSIU010000004">
    <property type="protein sequence ID" value="MFC4996856.1"/>
    <property type="molecule type" value="Genomic_DNA"/>
</dbReference>
<sequence>EPSSRNRNDDPAEDHDKALLVHLPELADGLGDAVLARAAAGAQMPVRFLATAVCDLFRSVLGNRRGEWSCGLDESGVL</sequence>
<accession>A0ABV9VMM5</accession>